<dbReference type="Proteomes" id="UP001652625">
    <property type="component" value="Chromosome 13"/>
</dbReference>
<dbReference type="PANTHER" id="PTHR10974:SF39">
    <property type="entry name" value="E2F TRANSCRIPTION FACTOR CC-MB DOMAIN-CONTAINING PROTEIN"/>
    <property type="match status" value="1"/>
</dbReference>
<organism evidence="2 3">
    <name type="scientific">Hydra vulgaris</name>
    <name type="common">Hydra</name>
    <name type="synonym">Hydra attenuata</name>
    <dbReference type="NCBI Taxonomy" id="6087"/>
    <lineage>
        <taxon>Eukaryota</taxon>
        <taxon>Metazoa</taxon>
        <taxon>Cnidaria</taxon>
        <taxon>Hydrozoa</taxon>
        <taxon>Hydroidolina</taxon>
        <taxon>Anthoathecata</taxon>
        <taxon>Aplanulata</taxon>
        <taxon>Hydridae</taxon>
        <taxon>Hydra</taxon>
    </lineage>
</organism>
<evidence type="ECO:0000313" key="3">
    <source>
        <dbReference type="RefSeq" id="XP_065672649.1"/>
    </source>
</evidence>
<dbReference type="GeneID" id="100196957"/>
<keyword evidence="1" id="KW-0472">Membrane</keyword>
<name>A0ABM4DE21_HYDVU</name>
<dbReference type="Pfam" id="PF02995">
    <property type="entry name" value="DUF229"/>
    <property type="match status" value="2"/>
</dbReference>
<evidence type="ECO:0000256" key="1">
    <source>
        <dbReference type="SAM" id="Phobius"/>
    </source>
</evidence>
<reference evidence="3" key="1">
    <citation type="submission" date="2025-08" db="UniProtKB">
        <authorList>
            <consortium name="RefSeq"/>
        </authorList>
    </citation>
    <scope>IDENTIFICATION</scope>
</reference>
<feature type="transmembrane region" description="Helical" evidence="1">
    <location>
        <begin position="29"/>
        <end position="47"/>
    </location>
</feature>
<dbReference type="RefSeq" id="XP_065672649.1">
    <property type="nucleotide sequence ID" value="XM_065816577.1"/>
</dbReference>
<dbReference type="PANTHER" id="PTHR10974">
    <property type="entry name" value="FI08016P-RELATED"/>
    <property type="match status" value="1"/>
</dbReference>
<keyword evidence="2" id="KW-1185">Reference proteome</keyword>
<keyword evidence="1" id="KW-0812">Transmembrane</keyword>
<protein>
    <submittedName>
        <fullName evidence="3">Uncharacterized protein LOC100196957 isoform X3</fullName>
    </submittedName>
</protein>
<keyword evidence="1" id="KW-1133">Transmembrane helix</keyword>
<evidence type="ECO:0000313" key="2">
    <source>
        <dbReference type="Proteomes" id="UP001652625"/>
    </source>
</evidence>
<dbReference type="InterPro" id="IPR004245">
    <property type="entry name" value="DUF229"/>
</dbReference>
<sequence length="978" mass="114074">MLSFRQDFGQLITLGLNLIQDVEILYSELHLIIPAVVIVLFFLFHVYRLDVWISEKSFYLKQFYHDSTVEFDVKPPSVSYSDSNNRLINNFERNKANTTRHGQNAPNKTLISAENKYSNQYGPFENYGKDFSVREKEATSRNKKTEKFKESKIFDKETFETIGTIIKQTNLFNTPTTVVTWQKTSSPVLNKNNNALKRHNIKKPTNNTAYIDGLASYFDIDLLEPKVKKINNYDTAWSSLSEQCPKTSIGNEANESKSDCLLYTEYMDICSSATKYYNKNTFSNENNKCPHKPFSTICSFQNSTRSDVTTNLNLVCNSFLCQKNLFSVGIINSDTGRINYIENLNLTSLHKNIFKNKVMFERHRMEFIFLTCNEKKRKIHQVLKIPPFILTYQNRHEIKVPNLWNINIIVIDSLSRQHFYRTLKKTVAVLNKTNNDLSRDSYIFDYKLFQSLAHFTYVNIQALFSGEMVSNFTQNRRYSFEDFFSKFKNAGYQTLAQEDTCWFDEWGNIFTGNRKFKAKTKLEHENIWSEIKNVSKYYGVDSFGLTHMSCEILRKYKKTNLFNTKKVICLNGKPLSSYFMEHLHERIMATSTTPNSRPLLAYTHINFAHESSGIRIKAIDNDLASLVQKLTKEKHTLSVIFSDHGGKTTKYSINEMAGRFEVYDPFMFIIVPKEVAQKLGSAKMNNLKSNQNSLCNVIDLRNTILRFVNLADESKEDLLMSKMLQRSSCDQFHISEYALCKCINKIEFPDQKENREFVIWLGEFAIGKLNNKLTERKKLATNRCIHLTGSLTRNVIRKEIQFGFVYTFDVVIKFQNKTKERFHFNVYYNNFRNDSMNMLIVKHWERISVYNTFEKCRDSSIPIQMCLCSNKNIQKITRDYVNEYKQFGKTSQVDYVKNKPCLLLLRREHKKVLSFELLNSCKELVEVSCATSTILFSWQAAEVFPIDLKIAPNSLQYITSFYMLAESDETVNLQINVN</sequence>
<gene>
    <name evidence="3" type="primary">LOC100196957</name>
</gene>
<dbReference type="Gene3D" id="3.40.720.10">
    <property type="entry name" value="Alkaline Phosphatase, subunit A"/>
    <property type="match status" value="1"/>
</dbReference>
<dbReference type="SUPFAM" id="SSF53649">
    <property type="entry name" value="Alkaline phosphatase-like"/>
    <property type="match status" value="1"/>
</dbReference>
<accession>A0ABM4DE21</accession>
<dbReference type="InterPro" id="IPR017850">
    <property type="entry name" value="Alkaline_phosphatase_core_sf"/>
</dbReference>
<proteinExistence type="predicted"/>